<feature type="repeat" description="ANK" evidence="3">
    <location>
        <begin position="6"/>
        <end position="38"/>
    </location>
</feature>
<organism evidence="4 5">
    <name type="scientific">Meganyctiphanes norvegica</name>
    <name type="common">Northern krill</name>
    <name type="synonym">Thysanopoda norvegica</name>
    <dbReference type="NCBI Taxonomy" id="48144"/>
    <lineage>
        <taxon>Eukaryota</taxon>
        <taxon>Metazoa</taxon>
        <taxon>Ecdysozoa</taxon>
        <taxon>Arthropoda</taxon>
        <taxon>Crustacea</taxon>
        <taxon>Multicrustacea</taxon>
        <taxon>Malacostraca</taxon>
        <taxon>Eumalacostraca</taxon>
        <taxon>Eucarida</taxon>
        <taxon>Euphausiacea</taxon>
        <taxon>Euphausiidae</taxon>
        <taxon>Meganyctiphanes</taxon>
    </lineage>
</organism>
<accession>A0AAV2ST51</accession>
<keyword evidence="1" id="KW-0677">Repeat</keyword>
<feature type="non-terminal residue" evidence="4">
    <location>
        <position position="103"/>
    </location>
</feature>
<feature type="non-terminal residue" evidence="4">
    <location>
        <position position="1"/>
    </location>
</feature>
<dbReference type="PROSITE" id="PS50297">
    <property type="entry name" value="ANK_REP_REGION"/>
    <property type="match status" value="1"/>
</dbReference>
<dbReference type="SUPFAM" id="SSF48403">
    <property type="entry name" value="Ankyrin repeat"/>
    <property type="match status" value="1"/>
</dbReference>
<name>A0AAV2ST51_MEGNR</name>
<keyword evidence="2 3" id="KW-0040">ANK repeat</keyword>
<evidence type="ECO:0000256" key="2">
    <source>
        <dbReference type="ARBA" id="ARBA00023043"/>
    </source>
</evidence>
<evidence type="ECO:0000313" key="5">
    <source>
        <dbReference type="Proteomes" id="UP001497623"/>
    </source>
</evidence>
<gene>
    <name evidence="4" type="ORF">MNOR_LOCUS40001</name>
</gene>
<dbReference type="AlphaFoldDB" id="A0AAV2ST51"/>
<dbReference type="InterPro" id="IPR036770">
    <property type="entry name" value="Ankyrin_rpt-contain_sf"/>
</dbReference>
<dbReference type="PANTHER" id="PTHR24171">
    <property type="entry name" value="ANKYRIN REPEAT DOMAIN-CONTAINING PROTEIN 39-RELATED"/>
    <property type="match status" value="1"/>
</dbReference>
<dbReference type="SMART" id="SM00248">
    <property type="entry name" value="ANK"/>
    <property type="match status" value="2"/>
</dbReference>
<evidence type="ECO:0000256" key="1">
    <source>
        <dbReference type="ARBA" id="ARBA00022737"/>
    </source>
</evidence>
<dbReference type="PANTHER" id="PTHR24171:SF9">
    <property type="entry name" value="ANKYRIN REPEAT DOMAIN-CONTAINING PROTEIN 39"/>
    <property type="match status" value="1"/>
</dbReference>
<dbReference type="Proteomes" id="UP001497623">
    <property type="component" value="Unassembled WGS sequence"/>
</dbReference>
<dbReference type="EMBL" id="CAXKWB010113455">
    <property type="protein sequence ID" value="CAL4234716.1"/>
    <property type="molecule type" value="Genomic_DNA"/>
</dbReference>
<keyword evidence="5" id="KW-1185">Reference proteome</keyword>
<reference evidence="4 5" key="1">
    <citation type="submission" date="2024-05" db="EMBL/GenBank/DDBJ databases">
        <authorList>
            <person name="Wallberg A."/>
        </authorList>
    </citation>
    <scope>NUCLEOTIDE SEQUENCE [LARGE SCALE GENOMIC DNA]</scope>
</reference>
<protein>
    <submittedName>
        <fullName evidence="4">Uncharacterized protein</fullName>
    </submittedName>
</protein>
<dbReference type="PROSITE" id="PS50088">
    <property type="entry name" value="ANK_REPEAT"/>
    <property type="match status" value="1"/>
</dbReference>
<dbReference type="Gene3D" id="1.25.40.20">
    <property type="entry name" value="Ankyrin repeat-containing domain"/>
    <property type="match status" value="1"/>
</dbReference>
<evidence type="ECO:0000313" key="4">
    <source>
        <dbReference type="EMBL" id="CAL4234716.1"/>
    </source>
</evidence>
<dbReference type="InterPro" id="IPR002110">
    <property type="entry name" value="Ankyrin_rpt"/>
</dbReference>
<evidence type="ECO:0000256" key="3">
    <source>
        <dbReference type="PROSITE-ProRule" id="PRU00023"/>
    </source>
</evidence>
<comment type="caution">
    <text evidence="4">The sequence shown here is derived from an EMBL/GenBank/DDBJ whole genome shotgun (WGS) entry which is preliminary data.</text>
</comment>
<sequence>SSVAKNGTTPLHLAAFNGKRTVAEWLIEHGVDVAAVNHDGETPVDMAENKGHKELADMLRSRLPKQVADEEQHRAWNPTQELKENYVKDLERLATDLQEKYKL</sequence>
<proteinExistence type="predicted"/>
<dbReference type="Pfam" id="PF12796">
    <property type="entry name" value="Ank_2"/>
    <property type="match status" value="1"/>
</dbReference>